<name>A0A545TVY9_9GAMM</name>
<proteinExistence type="inferred from homology"/>
<evidence type="ECO:0000256" key="10">
    <source>
        <dbReference type="ARBA" id="ARBA00023237"/>
    </source>
</evidence>
<keyword evidence="16" id="KW-1185">Reference proteome</keyword>
<keyword evidence="10 11" id="KW-0998">Cell outer membrane</keyword>
<feature type="domain" description="TonB-dependent receptor plug" evidence="14">
    <location>
        <begin position="2"/>
        <end position="104"/>
    </location>
</feature>
<dbReference type="OrthoDB" id="127311at2"/>
<evidence type="ECO:0000256" key="9">
    <source>
        <dbReference type="ARBA" id="ARBA00023136"/>
    </source>
</evidence>
<dbReference type="InterPro" id="IPR000531">
    <property type="entry name" value="Beta-barrel_TonB"/>
</dbReference>
<keyword evidence="5 11" id="KW-0812">Transmembrane</keyword>
<feature type="domain" description="TonB-dependent receptor-like beta-barrel" evidence="13">
    <location>
        <begin position="271"/>
        <end position="705"/>
    </location>
</feature>
<dbReference type="GO" id="GO:0006826">
    <property type="term" value="P:iron ion transport"/>
    <property type="evidence" value="ECO:0007669"/>
    <property type="project" value="UniProtKB-KW"/>
</dbReference>
<sequence>MAVSAFDASTIDNLDINSIDDVARFAPGLSFSKAFGRATERPVIRGLGNVLAGVQFGVESGAAYFVDGVYYPGDIQGLDLGDVERVEVIKGPQSALYGRNTYSGAINFVTRSPAAEFSGNGIVKIVEDGEQDIRLTFSGPLIEGVLGAGLSLRRYEFDGQWDNTVTGEAVGDESTQSISGVLDWSPNENLRIRWRTQYQEDDDGTRPLFLQSAARNNCFPGLRSLASFPFSGSSNNFQYFCGALQPAPIALNDGDDADGVPNLVAGVPATGSTFFGNAYALTDGTAFDGVERELLLTSLLADIELPGGYSLTGALAWRDEELKTGSDSDHSSLSFKFTPPAIDALEESFFALSSGADTEDYSVELRLQSPAEENLRWMLGAFYYDEERDGFDITFTDGSGLPDSEEQLENQAAFASVEYDVSEALTVTAEARYAQETKALTDLDTDSGAIDFEDSDTWYSFTPRLTLNYRLNENVILYGIYSEGAKPGGFNGADGASVGQPTYEQEESTNYEAGIKSILWGGRVKANASLFFIEVSDVQLTTPLADPGGALNSIATNQGEGEVSGIEIELRAALARNLEAGVTYALADTEFTDGCDEFQWTLTSGGGRFTGDEATSLDLTGNGSCSIEGKQFPLASKHQASAFIDYRRPVFGGGIAFFAGVDVSYESKKFAQVHNLIYAPAATLVGARIGLEADNWKLMLFGRNLTDEDAVPMVTRWLQVPYFAFSSLNTATQVTGADTGAPRAYFGALRRQRQYGLELSYSF</sequence>
<evidence type="ECO:0000256" key="1">
    <source>
        <dbReference type="ARBA" id="ARBA00004571"/>
    </source>
</evidence>
<evidence type="ECO:0000256" key="7">
    <source>
        <dbReference type="ARBA" id="ARBA00023065"/>
    </source>
</evidence>
<comment type="similarity">
    <text evidence="11 12">Belongs to the TonB-dependent receptor family.</text>
</comment>
<comment type="subcellular location">
    <subcellularLocation>
        <location evidence="1 11">Cell outer membrane</location>
        <topology evidence="1 11">Multi-pass membrane protein</topology>
    </subcellularLocation>
</comment>
<keyword evidence="7" id="KW-0406">Ion transport</keyword>
<dbReference type="InterPro" id="IPR012910">
    <property type="entry name" value="Plug_dom"/>
</dbReference>
<evidence type="ECO:0000256" key="5">
    <source>
        <dbReference type="ARBA" id="ARBA00022692"/>
    </source>
</evidence>
<dbReference type="EMBL" id="VHSG01000008">
    <property type="protein sequence ID" value="TQV81390.1"/>
    <property type="molecule type" value="Genomic_DNA"/>
</dbReference>
<evidence type="ECO:0000313" key="15">
    <source>
        <dbReference type="EMBL" id="TQV81390.1"/>
    </source>
</evidence>
<evidence type="ECO:0000256" key="11">
    <source>
        <dbReference type="PROSITE-ProRule" id="PRU01360"/>
    </source>
</evidence>
<dbReference type="Pfam" id="PF07715">
    <property type="entry name" value="Plug"/>
    <property type="match status" value="1"/>
</dbReference>
<reference evidence="15 16" key="1">
    <citation type="submission" date="2019-06" db="EMBL/GenBank/DDBJ databases">
        <title>Whole genome sequence for Cellvibrionaceae sp. R142.</title>
        <authorList>
            <person name="Wang G."/>
        </authorList>
    </citation>
    <scope>NUCLEOTIDE SEQUENCE [LARGE SCALE GENOMIC DNA]</scope>
    <source>
        <strain evidence="15 16">R142</strain>
    </source>
</reference>
<dbReference type="PANTHER" id="PTHR32552:SF81">
    <property type="entry name" value="TONB-DEPENDENT OUTER MEMBRANE RECEPTOR"/>
    <property type="match status" value="1"/>
</dbReference>
<keyword evidence="3 11" id="KW-1134">Transmembrane beta strand</keyword>
<keyword evidence="4" id="KW-0410">Iron transport</keyword>
<evidence type="ECO:0000256" key="2">
    <source>
        <dbReference type="ARBA" id="ARBA00022448"/>
    </source>
</evidence>
<keyword evidence="2 11" id="KW-0813">Transport</keyword>
<dbReference type="Pfam" id="PF00593">
    <property type="entry name" value="TonB_dep_Rec_b-barrel"/>
    <property type="match status" value="1"/>
</dbReference>
<gene>
    <name evidence="15" type="ORF">FKG94_09155</name>
</gene>
<keyword evidence="9 11" id="KW-0472">Membrane</keyword>
<dbReference type="AlphaFoldDB" id="A0A545TVY9"/>
<evidence type="ECO:0000256" key="3">
    <source>
        <dbReference type="ARBA" id="ARBA00022452"/>
    </source>
</evidence>
<evidence type="ECO:0000256" key="6">
    <source>
        <dbReference type="ARBA" id="ARBA00023004"/>
    </source>
</evidence>
<dbReference type="PROSITE" id="PS52016">
    <property type="entry name" value="TONB_DEPENDENT_REC_3"/>
    <property type="match status" value="1"/>
</dbReference>
<evidence type="ECO:0000259" key="13">
    <source>
        <dbReference type="Pfam" id="PF00593"/>
    </source>
</evidence>
<protein>
    <submittedName>
        <fullName evidence="15">TonB-dependent receptor</fullName>
    </submittedName>
</protein>
<comment type="caution">
    <text evidence="15">The sequence shown here is derived from an EMBL/GenBank/DDBJ whole genome shotgun (WGS) entry which is preliminary data.</text>
</comment>
<dbReference type="InterPro" id="IPR039426">
    <property type="entry name" value="TonB-dep_rcpt-like"/>
</dbReference>
<dbReference type="InterPro" id="IPR036942">
    <property type="entry name" value="Beta-barrel_TonB_sf"/>
</dbReference>
<dbReference type="GO" id="GO:0009279">
    <property type="term" value="C:cell outer membrane"/>
    <property type="evidence" value="ECO:0007669"/>
    <property type="project" value="UniProtKB-SubCell"/>
</dbReference>
<dbReference type="SUPFAM" id="SSF56935">
    <property type="entry name" value="Porins"/>
    <property type="match status" value="1"/>
</dbReference>
<evidence type="ECO:0000313" key="16">
    <source>
        <dbReference type="Proteomes" id="UP000319732"/>
    </source>
</evidence>
<keyword evidence="15" id="KW-0675">Receptor</keyword>
<dbReference type="PANTHER" id="PTHR32552">
    <property type="entry name" value="FERRICHROME IRON RECEPTOR-RELATED"/>
    <property type="match status" value="1"/>
</dbReference>
<evidence type="ECO:0000256" key="4">
    <source>
        <dbReference type="ARBA" id="ARBA00022496"/>
    </source>
</evidence>
<keyword evidence="8 12" id="KW-0798">TonB box</keyword>
<dbReference type="Proteomes" id="UP000319732">
    <property type="component" value="Unassembled WGS sequence"/>
</dbReference>
<dbReference type="Gene3D" id="2.40.170.20">
    <property type="entry name" value="TonB-dependent receptor, beta-barrel domain"/>
    <property type="match status" value="2"/>
</dbReference>
<evidence type="ECO:0000259" key="14">
    <source>
        <dbReference type="Pfam" id="PF07715"/>
    </source>
</evidence>
<evidence type="ECO:0000256" key="8">
    <source>
        <dbReference type="ARBA" id="ARBA00023077"/>
    </source>
</evidence>
<keyword evidence="6" id="KW-0408">Iron</keyword>
<evidence type="ECO:0000256" key="12">
    <source>
        <dbReference type="RuleBase" id="RU003357"/>
    </source>
</evidence>
<accession>A0A545TVY9</accession>
<organism evidence="15 16">
    <name type="scientific">Exilibacterium tricleocarpae</name>
    <dbReference type="NCBI Taxonomy" id="2591008"/>
    <lineage>
        <taxon>Bacteria</taxon>
        <taxon>Pseudomonadati</taxon>
        <taxon>Pseudomonadota</taxon>
        <taxon>Gammaproteobacteria</taxon>
        <taxon>Cellvibrionales</taxon>
        <taxon>Cellvibrionaceae</taxon>
        <taxon>Exilibacterium</taxon>
    </lineage>
</organism>